<comment type="caution">
    <text evidence="5">The sequence shown here is derived from an EMBL/GenBank/DDBJ whole genome shotgun (WGS) entry which is preliminary data.</text>
</comment>
<protein>
    <recommendedName>
        <fullName evidence="4">DUF4200 domain-containing protein</fullName>
    </recommendedName>
</protein>
<dbReference type="AlphaFoldDB" id="A0A401T5I3"/>
<gene>
    <name evidence="5" type="ORF">chiPu_0016385</name>
</gene>
<proteinExistence type="predicted"/>
<dbReference type="PANTHER" id="PTHR21683">
    <property type="entry name" value="COILED-COIL DOMAIN-CONTAINING PROTEIN 42 LIKE-2-LIKE-RELATED"/>
    <property type="match status" value="1"/>
</dbReference>
<feature type="region of interest" description="Disordered" evidence="3">
    <location>
        <begin position="78"/>
        <end position="101"/>
    </location>
</feature>
<accession>A0A401T5I3</accession>
<feature type="region of interest" description="Disordered" evidence="3">
    <location>
        <begin position="311"/>
        <end position="335"/>
    </location>
</feature>
<dbReference type="PANTHER" id="PTHR21683:SF3">
    <property type="entry name" value="CILIA AND FLAGELLA ASSOCIATED PROTEIN 100"/>
    <property type="match status" value="1"/>
</dbReference>
<feature type="compositionally biased region" description="Polar residues" evidence="3">
    <location>
        <begin position="1"/>
        <end position="11"/>
    </location>
</feature>
<name>A0A401T5I3_CHIPU</name>
<evidence type="ECO:0000313" key="5">
    <source>
        <dbReference type="EMBL" id="GCC37877.1"/>
    </source>
</evidence>
<organism evidence="5 6">
    <name type="scientific">Chiloscyllium punctatum</name>
    <name type="common">Brownbanded bambooshark</name>
    <name type="synonym">Hemiscyllium punctatum</name>
    <dbReference type="NCBI Taxonomy" id="137246"/>
    <lineage>
        <taxon>Eukaryota</taxon>
        <taxon>Metazoa</taxon>
        <taxon>Chordata</taxon>
        <taxon>Craniata</taxon>
        <taxon>Vertebrata</taxon>
        <taxon>Chondrichthyes</taxon>
        <taxon>Elasmobranchii</taxon>
        <taxon>Galeomorphii</taxon>
        <taxon>Galeoidea</taxon>
        <taxon>Orectolobiformes</taxon>
        <taxon>Hemiscylliidae</taxon>
        <taxon>Chiloscyllium</taxon>
    </lineage>
</organism>
<evidence type="ECO:0000256" key="2">
    <source>
        <dbReference type="SAM" id="Coils"/>
    </source>
</evidence>
<evidence type="ECO:0000256" key="3">
    <source>
        <dbReference type="SAM" id="MobiDB-lite"/>
    </source>
</evidence>
<sequence length="567" mass="66847">MASQTDSQQPRKPSAESEQDPDSACPAFLNERRNPFKIPQDCDIFVLRDIERERKKKEQNEQKKLKIHEKVTYAARVNAKFGSPQKVEEEPKEDSEAEHQANIKKLSALKSDPSWKVKVTRDRQIEKETLNDYINKKREMFILQYSLTMKKDEMRKLDEVAAAEEMKLEKAEQYLEEDAAMFDEFLKENDKNSVEAMRIAEQETKLKLEKVAEIKKVTTQMMAVKNDIVKFEETLKDYQVYRDFLIKVSPKEWKEERERKKKESKMSQDKFEEPPPKPSIPSATLRRHGSKSNIQSSQEIRTVTLGVKSLLDRRKSSAHPPTRESEPEWSDSDEEQELYFTEPKQLLDIYTELEEQNLSLILNSQETEEAVEEIKQAMATAQLKMNCETDFLKQQLNMLNEAVAKEESRAAELELKAKMFSFSQSTIEDQDKMLEALDQKVGEVYRACIGENEANMSTLQMLTSIENYLEDLFENLEKLPREKVELAQRNKEKERRMRVREERLMEEKLHQEERIHRAMIRSQAEHQKKTGRKLVYRSKPPLMKELEKQNQITTDKEKEENEYYFSM</sequence>
<feature type="region of interest" description="Disordered" evidence="3">
    <location>
        <begin position="520"/>
        <end position="567"/>
    </location>
</feature>
<feature type="compositionally biased region" description="Basic and acidic residues" evidence="3">
    <location>
        <begin position="264"/>
        <end position="275"/>
    </location>
</feature>
<evidence type="ECO:0000313" key="6">
    <source>
        <dbReference type="Proteomes" id="UP000287033"/>
    </source>
</evidence>
<evidence type="ECO:0000259" key="4">
    <source>
        <dbReference type="Pfam" id="PF13863"/>
    </source>
</evidence>
<dbReference type="InterPro" id="IPR025252">
    <property type="entry name" value="DUF4200"/>
</dbReference>
<feature type="region of interest" description="Disordered" evidence="3">
    <location>
        <begin position="1"/>
        <end position="32"/>
    </location>
</feature>
<reference evidence="5 6" key="1">
    <citation type="journal article" date="2018" name="Nat. Ecol. Evol.">
        <title>Shark genomes provide insights into elasmobranch evolution and the origin of vertebrates.</title>
        <authorList>
            <person name="Hara Y"/>
            <person name="Yamaguchi K"/>
            <person name="Onimaru K"/>
            <person name="Kadota M"/>
            <person name="Koyanagi M"/>
            <person name="Keeley SD"/>
            <person name="Tatsumi K"/>
            <person name="Tanaka K"/>
            <person name="Motone F"/>
            <person name="Kageyama Y"/>
            <person name="Nozu R"/>
            <person name="Adachi N"/>
            <person name="Nishimura O"/>
            <person name="Nakagawa R"/>
            <person name="Tanegashima C"/>
            <person name="Kiyatake I"/>
            <person name="Matsumoto R"/>
            <person name="Murakumo K"/>
            <person name="Nishida K"/>
            <person name="Terakita A"/>
            <person name="Kuratani S"/>
            <person name="Sato K"/>
            <person name="Hyodo S Kuraku.S."/>
        </authorList>
    </citation>
    <scope>NUCLEOTIDE SEQUENCE [LARGE SCALE GENOMIC DNA]</scope>
</reference>
<dbReference type="Pfam" id="PF13863">
    <property type="entry name" value="DUF4200"/>
    <property type="match status" value="1"/>
</dbReference>
<dbReference type="OrthoDB" id="10264063at2759"/>
<feature type="coiled-coil region" evidence="2">
    <location>
        <begin position="469"/>
        <end position="503"/>
    </location>
</feature>
<dbReference type="EMBL" id="BEZZ01001074">
    <property type="protein sequence ID" value="GCC37877.1"/>
    <property type="molecule type" value="Genomic_DNA"/>
</dbReference>
<feature type="domain" description="DUF4200" evidence="4">
    <location>
        <begin position="133"/>
        <end position="251"/>
    </location>
</feature>
<feature type="coiled-coil region" evidence="2">
    <location>
        <begin position="364"/>
        <end position="416"/>
    </location>
</feature>
<feature type="compositionally biased region" description="Basic and acidic residues" evidence="3">
    <location>
        <begin position="542"/>
        <end position="561"/>
    </location>
</feature>
<keyword evidence="6" id="KW-1185">Reference proteome</keyword>
<dbReference type="OMA" id="AWKLSMT"/>
<dbReference type="InterPro" id="IPR051147">
    <property type="entry name" value="CFAP_domain-containing"/>
</dbReference>
<dbReference type="STRING" id="137246.A0A401T5I3"/>
<keyword evidence="1 2" id="KW-0175">Coiled coil</keyword>
<dbReference type="GO" id="GO:0005856">
    <property type="term" value="C:cytoskeleton"/>
    <property type="evidence" value="ECO:0007669"/>
    <property type="project" value="UniProtKB-ARBA"/>
</dbReference>
<dbReference type="Proteomes" id="UP000287033">
    <property type="component" value="Unassembled WGS sequence"/>
</dbReference>
<feature type="compositionally biased region" description="Basic and acidic residues" evidence="3">
    <location>
        <begin position="311"/>
        <end position="326"/>
    </location>
</feature>
<evidence type="ECO:0000256" key="1">
    <source>
        <dbReference type="ARBA" id="ARBA00023054"/>
    </source>
</evidence>
<feature type="region of interest" description="Disordered" evidence="3">
    <location>
        <begin position="255"/>
        <end position="298"/>
    </location>
</feature>